<proteinExistence type="predicted"/>
<evidence type="ECO:0000313" key="4">
    <source>
        <dbReference type="Proteomes" id="UP000000267"/>
    </source>
</evidence>
<evidence type="ECO:0000256" key="1">
    <source>
        <dbReference type="SAM" id="MobiDB-lite"/>
    </source>
</evidence>
<feature type="region of interest" description="Disordered" evidence="1">
    <location>
        <begin position="1"/>
        <end position="22"/>
    </location>
</feature>
<dbReference type="Proteomes" id="UP000000267">
    <property type="component" value="Unassembled WGS sequence"/>
</dbReference>
<dbReference type="GeneID" id="5542554"/>
<dbReference type="KEGG" id="vpo:Kpol_544p5"/>
<organism evidence="4">
    <name type="scientific">Vanderwaltozyma polyspora (strain ATCC 22028 / DSM 70294 / BCRC 21397 / CBS 2163 / NBRC 10782 / NRRL Y-8283 / UCD 57-17)</name>
    <name type="common">Kluyveromyces polysporus</name>
    <dbReference type="NCBI Taxonomy" id="436907"/>
    <lineage>
        <taxon>Eukaryota</taxon>
        <taxon>Fungi</taxon>
        <taxon>Dikarya</taxon>
        <taxon>Ascomycota</taxon>
        <taxon>Saccharomycotina</taxon>
        <taxon>Saccharomycetes</taxon>
        <taxon>Saccharomycetales</taxon>
        <taxon>Saccharomycetaceae</taxon>
        <taxon>Vanderwaltozyma</taxon>
    </lineage>
</organism>
<reference evidence="3 4" key="1">
    <citation type="journal article" date="2007" name="Proc. Natl. Acad. Sci. U.S.A.">
        <title>Independent sorting-out of thousands of duplicated gene pairs in two yeast species descended from a whole-genome duplication.</title>
        <authorList>
            <person name="Scannell D.R."/>
            <person name="Frank A.C."/>
            <person name="Conant G.C."/>
            <person name="Byrne K.P."/>
            <person name="Woolfit M."/>
            <person name="Wolfe K.H."/>
        </authorList>
    </citation>
    <scope>NUCLEOTIDE SEQUENCE [LARGE SCALE GENOMIC DNA]</scope>
    <source>
        <strain evidence="4">ATCC 22028 / DSM 70294 / BCRC 21397 / CBS 2163 / NBRC 10782 / NRRL Y-8283 / UCD 57-17</strain>
    </source>
</reference>
<dbReference type="AlphaFoldDB" id="A7TT63"/>
<dbReference type="InParanoid" id="A7TT63"/>
<dbReference type="Pfam" id="PF03732">
    <property type="entry name" value="Retrotrans_gag"/>
    <property type="match status" value="1"/>
</dbReference>
<sequence>MSFSTPIGTYSPNSNDEQSSYTVHDTKHREVMYSEPFDAVNGLTFQKFLRRYKDTLRVYKVVDPSEQVNTLICGLDGGTLQTVMNLIETPPSESIPNYTKDPEAIIEILHREYVGPHLVNLAFKRLQYLNQGSRSVDEYTAEFTSLCEILGDSIPDAMYAKFYINGLRPELQARIYALAPDSSLSEATRLAHIYTNYIPPTLQPQPTLAQLYARGPPSQPVPAVQPSSINTSHKRSHNPPVTLIQNILTRSQPRPPLLLLYIMMNL</sequence>
<dbReference type="EMBL" id="DS480545">
    <property type="protein sequence ID" value="EDO14548.1"/>
    <property type="molecule type" value="Genomic_DNA"/>
</dbReference>
<protein>
    <recommendedName>
        <fullName evidence="2">Retrotransposon gag domain-containing protein</fullName>
    </recommendedName>
</protein>
<dbReference type="RefSeq" id="XP_001642406.1">
    <property type="nucleotide sequence ID" value="XM_001642356.1"/>
</dbReference>
<dbReference type="InterPro" id="IPR005162">
    <property type="entry name" value="Retrotrans_gag_dom"/>
</dbReference>
<keyword evidence="4" id="KW-1185">Reference proteome</keyword>
<accession>A7TT63</accession>
<feature type="domain" description="Retrotransposon gag" evidence="2">
    <location>
        <begin position="109"/>
        <end position="169"/>
    </location>
</feature>
<evidence type="ECO:0000259" key="2">
    <source>
        <dbReference type="Pfam" id="PF03732"/>
    </source>
</evidence>
<feature type="region of interest" description="Disordered" evidence="1">
    <location>
        <begin position="216"/>
        <end position="236"/>
    </location>
</feature>
<gene>
    <name evidence="3" type="ORF">Kpol_544p5</name>
</gene>
<name>A7TT63_VANPO</name>
<evidence type="ECO:0000313" key="3">
    <source>
        <dbReference type="EMBL" id="EDO14548.1"/>
    </source>
</evidence>
<dbReference type="HOGENOM" id="CLU_1046623_0_0_1"/>